<dbReference type="GO" id="GO:0004521">
    <property type="term" value="F:RNA endonuclease activity"/>
    <property type="evidence" value="ECO:0007669"/>
    <property type="project" value="TreeGrafter"/>
</dbReference>
<sequence length="642" mass="69353">MNPPGSSSHAQATVIKLSGAVQGTLVRMGDTNVLLNCGDPSPAAPMAITSMTSLGIPQGSLISAVVLTDWKVSSCGMLAAFLQVYNTHHNRRNKDKTNKVPPPTIFLSHATRALLPHILRETKGSDANVSFLSDSAQALVTSLSFGQPCTHTDPRGARITITAHRAGHVAGGCLFTIELDGMQVTFVDGFNLHGSRVLLPASLPPRPSHIALLRGDYAVTVSETHTVIEREFCKVVHDVVKLRGKVVIPVFGVGCFVHDILAMLQDYWARMDLGHIPFYATSDALVASPIQPALVADSYTPAFAMRPRCPVAKLPSAAVLAEADTPMVIFSDGATLTTGDTASVLQTVGADANNLLVLSEYCTKGTINHAFLHGQVGSELSKAFNASIVCRVHVLPSGDEVDARDVVEMARQLAPLHHLVLLGLDDGHVACLNEAILDHGRPAAFSALGDDDLVLSYPREIAVRLRSNIAFSRGPTASLLLAEPRKKMAVFGEASVRRLKKKKHTVVFGHSWKYPKASMLQRQRPKEHKKRSSGAGFGLSILLSNNEPDDDDSEEEEAAANVGNALTGIEKALQQWMGVCKYPIERRPMYVEVGSVQVDVSPDWTINMRWSYDDEELASRIFGLAQGVVSQQYHESQGSKHN</sequence>
<dbReference type="AlphaFoldDB" id="A0A1V9Z320"/>
<comment type="caution">
    <text evidence="1">The sequence shown here is derived from an EMBL/GenBank/DDBJ whole genome shotgun (WGS) entry which is preliminary data.</text>
</comment>
<dbReference type="Gene3D" id="3.40.50.10890">
    <property type="match status" value="1"/>
</dbReference>
<dbReference type="InterPro" id="IPR036866">
    <property type="entry name" value="RibonucZ/Hydroxyglut_hydro"/>
</dbReference>
<accession>A0A1V9Z320</accession>
<dbReference type="Gene3D" id="3.60.15.10">
    <property type="entry name" value="Ribonuclease Z/Hydroxyacylglutathione hydrolase-like"/>
    <property type="match status" value="1"/>
</dbReference>
<dbReference type="GO" id="GO:0016180">
    <property type="term" value="P:snRNA processing"/>
    <property type="evidence" value="ECO:0007669"/>
    <property type="project" value="TreeGrafter"/>
</dbReference>
<evidence type="ECO:0000313" key="1">
    <source>
        <dbReference type="EMBL" id="OQR92403.1"/>
    </source>
</evidence>
<protein>
    <submittedName>
        <fullName evidence="1">Integrator complex subunit</fullName>
    </submittedName>
</protein>
<gene>
    <name evidence="1" type="ORF">ACHHYP_03741</name>
</gene>
<evidence type="ECO:0000313" key="2">
    <source>
        <dbReference type="Proteomes" id="UP000243579"/>
    </source>
</evidence>
<dbReference type="OrthoDB" id="64353at2759"/>
<reference evidence="1 2" key="1">
    <citation type="journal article" date="2014" name="Genome Biol. Evol.">
        <title>The secreted proteins of Achlya hypogyna and Thraustotheca clavata identify the ancestral oomycete secretome and reveal gene acquisitions by horizontal gene transfer.</title>
        <authorList>
            <person name="Misner I."/>
            <person name="Blouin N."/>
            <person name="Leonard G."/>
            <person name="Richards T.A."/>
            <person name="Lane C.E."/>
        </authorList>
    </citation>
    <scope>NUCLEOTIDE SEQUENCE [LARGE SCALE GENOMIC DNA]</scope>
    <source>
        <strain evidence="1 2">ATCC 48635</strain>
    </source>
</reference>
<dbReference type="SUPFAM" id="SSF56281">
    <property type="entry name" value="Metallo-hydrolase/oxidoreductase"/>
    <property type="match status" value="1"/>
</dbReference>
<name>A0A1V9Z320_ACHHY</name>
<organism evidence="1 2">
    <name type="scientific">Achlya hypogyna</name>
    <name type="common">Oomycete</name>
    <name type="synonym">Protoachlya hypogyna</name>
    <dbReference type="NCBI Taxonomy" id="1202772"/>
    <lineage>
        <taxon>Eukaryota</taxon>
        <taxon>Sar</taxon>
        <taxon>Stramenopiles</taxon>
        <taxon>Oomycota</taxon>
        <taxon>Saprolegniomycetes</taxon>
        <taxon>Saprolegniales</taxon>
        <taxon>Achlyaceae</taxon>
        <taxon>Achlya</taxon>
    </lineage>
</organism>
<dbReference type="EMBL" id="JNBR01000462">
    <property type="protein sequence ID" value="OQR92403.1"/>
    <property type="molecule type" value="Genomic_DNA"/>
</dbReference>
<dbReference type="InterPro" id="IPR050698">
    <property type="entry name" value="MBL"/>
</dbReference>
<dbReference type="Proteomes" id="UP000243579">
    <property type="component" value="Unassembled WGS sequence"/>
</dbReference>
<dbReference type="GO" id="GO:0005634">
    <property type="term" value="C:nucleus"/>
    <property type="evidence" value="ECO:0007669"/>
    <property type="project" value="TreeGrafter"/>
</dbReference>
<dbReference type="PANTHER" id="PTHR11203">
    <property type="entry name" value="CLEAVAGE AND POLYADENYLATION SPECIFICITY FACTOR FAMILY MEMBER"/>
    <property type="match status" value="1"/>
</dbReference>
<proteinExistence type="predicted"/>
<dbReference type="PANTHER" id="PTHR11203:SF37">
    <property type="entry name" value="INTEGRATOR COMPLEX SUBUNIT 11"/>
    <property type="match status" value="1"/>
</dbReference>
<keyword evidence="2" id="KW-1185">Reference proteome</keyword>
<dbReference type="STRING" id="1202772.A0A1V9Z320"/>